<accession>A0A427B592</accession>
<feature type="region of interest" description="Disordered" evidence="1">
    <location>
        <begin position="62"/>
        <end position="128"/>
    </location>
</feature>
<feature type="compositionally biased region" description="Low complexity" evidence="1">
    <location>
        <begin position="117"/>
        <end position="126"/>
    </location>
</feature>
<evidence type="ECO:0000313" key="2">
    <source>
        <dbReference type="EMBL" id="RRT83649.1"/>
    </source>
</evidence>
<evidence type="ECO:0000313" key="3">
    <source>
        <dbReference type="Proteomes" id="UP000287651"/>
    </source>
</evidence>
<dbReference type="EMBL" id="AMZH03000456">
    <property type="protein sequence ID" value="RRT83649.1"/>
    <property type="molecule type" value="Genomic_DNA"/>
</dbReference>
<gene>
    <name evidence="2" type="ORF">B296_00004924</name>
</gene>
<reference evidence="2 3" key="1">
    <citation type="journal article" date="2014" name="Agronomy (Basel)">
        <title>A Draft Genome Sequence for Ensete ventricosum, the Drought-Tolerant Tree Against Hunger.</title>
        <authorList>
            <person name="Harrison J."/>
            <person name="Moore K.A."/>
            <person name="Paszkiewicz K."/>
            <person name="Jones T."/>
            <person name="Grant M."/>
            <person name="Ambacheew D."/>
            <person name="Muzemil S."/>
            <person name="Studholme D.J."/>
        </authorList>
    </citation>
    <scope>NUCLEOTIDE SEQUENCE [LARGE SCALE GENOMIC DNA]</scope>
</reference>
<sequence length="148" mass="16062">MSISGGNGVETAPIDSTTRSWAICLPALLYIFHRIMVNIKDGAFEVGTQKPFRSHPSKLILRLQPGGGIEGGRREEEEEKREERIEGRAIGASATALTRVGPSDDGRGSTRRRAARRPVPSSANARDYTNWAAKLRPAMGTGGLTAYR</sequence>
<organism evidence="2 3">
    <name type="scientific">Ensete ventricosum</name>
    <name type="common">Abyssinian banana</name>
    <name type="synonym">Musa ensete</name>
    <dbReference type="NCBI Taxonomy" id="4639"/>
    <lineage>
        <taxon>Eukaryota</taxon>
        <taxon>Viridiplantae</taxon>
        <taxon>Streptophyta</taxon>
        <taxon>Embryophyta</taxon>
        <taxon>Tracheophyta</taxon>
        <taxon>Spermatophyta</taxon>
        <taxon>Magnoliopsida</taxon>
        <taxon>Liliopsida</taxon>
        <taxon>Zingiberales</taxon>
        <taxon>Musaceae</taxon>
        <taxon>Ensete</taxon>
    </lineage>
</organism>
<dbReference type="AlphaFoldDB" id="A0A427B592"/>
<name>A0A427B592_ENSVE</name>
<evidence type="ECO:0000256" key="1">
    <source>
        <dbReference type="SAM" id="MobiDB-lite"/>
    </source>
</evidence>
<comment type="caution">
    <text evidence="2">The sequence shown here is derived from an EMBL/GenBank/DDBJ whole genome shotgun (WGS) entry which is preliminary data.</text>
</comment>
<dbReference type="Proteomes" id="UP000287651">
    <property type="component" value="Unassembled WGS sequence"/>
</dbReference>
<feature type="compositionally biased region" description="Basic and acidic residues" evidence="1">
    <location>
        <begin position="71"/>
        <end position="87"/>
    </location>
</feature>
<protein>
    <submittedName>
        <fullName evidence="2">Uncharacterized protein</fullName>
    </submittedName>
</protein>
<proteinExistence type="predicted"/>